<feature type="domain" description="Nudix hydrolase" evidence="12">
    <location>
        <begin position="1"/>
        <end position="127"/>
    </location>
</feature>
<keyword evidence="3" id="KW-0515">Mutator protein</keyword>
<dbReference type="GO" id="GO:0035539">
    <property type="term" value="F:8-oxo-7,8-dihydrodeoxyguanosine triphosphate pyrophosphatase activity"/>
    <property type="evidence" value="ECO:0007669"/>
    <property type="project" value="UniProtKB-EC"/>
</dbReference>
<dbReference type="PROSITE" id="PS00893">
    <property type="entry name" value="NUDIX_BOX"/>
    <property type="match status" value="1"/>
</dbReference>
<dbReference type="GO" id="GO:0006281">
    <property type="term" value="P:DNA repair"/>
    <property type="evidence" value="ECO:0007669"/>
    <property type="project" value="UniProtKB-KW"/>
</dbReference>
<evidence type="ECO:0000256" key="9">
    <source>
        <dbReference type="ARBA" id="ARBA00023204"/>
    </source>
</evidence>
<evidence type="ECO:0000256" key="5">
    <source>
        <dbReference type="ARBA" id="ARBA00022723"/>
    </source>
</evidence>
<evidence type="ECO:0000256" key="6">
    <source>
        <dbReference type="ARBA" id="ARBA00022763"/>
    </source>
</evidence>
<dbReference type="InterPro" id="IPR047127">
    <property type="entry name" value="MutT-like"/>
</dbReference>
<dbReference type="InterPro" id="IPR020476">
    <property type="entry name" value="Nudix_hydrolase"/>
</dbReference>
<dbReference type="EMBL" id="FLUQ01000002">
    <property type="protein sequence ID" value="SBW02807.1"/>
    <property type="molecule type" value="Genomic_DNA"/>
</dbReference>
<dbReference type="GO" id="GO:0044715">
    <property type="term" value="F:8-oxo-dGDP phosphatase activity"/>
    <property type="evidence" value="ECO:0007669"/>
    <property type="project" value="TreeGrafter"/>
</dbReference>
<comment type="similarity">
    <text evidence="2">Belongs to the Nudix hydrolase family.</text>
</comment>
<dbReference type="EC" id="3.6.1.55" evidence="11"/>
<evidence type="ECO:0000256" key="8">
    <source>
        <dbReference type="ARBA" id="ARBA00022842"/>
    </source>
</evidence>
<dbReference type="PANTHER" id="PTHR47707">
    <property type="entry name" value="8-OXO-DGTP DIPHOSPHATASE"/>
    <property type="match status" value="1"/>
</dbReference>
<dbReference type="InterPro" id="IPR015797">
    <property type="entry name" value="NUDIX_hydrolase-like_dom_sf"/>
</dbReference>
<dbReference type="Pfam" id="PF14815">
    <property type="entry name" value="NUDIX_4"/>
    <property type="match status" value="1"/>
</dbReference>
<evidence type="ECO:0000256" key="3">
    <source>
        <dbReference type="ARBA" id="ARBA00022457"/>
    </source>
</evidence>
<comment type="catalytic activity">
    <reaction evidence="10">
        <text>8-oxo-dGTP + H2O = 8-oxo-dGMP + diphosphate + H(+)</text>
        <dbReference type="Rhea" id="RHEA:31575"/>
        <dbReference type="ChEBI" id="CHEBI:15377"/>
        <dbReference type="ChEBI" id="CHEBI:15378"/>
        <dbReference type="ChEBI" id="CHEBI:33019"/>
        <dbReference type="ChEBI" id="CHEBI:63224"/>
        <dbReference type="ChEBI" id="CHEBI:77896"/>
        <dbReference type="EC" id="3.6.1.55"/>
    </reaction>
</comment>
<evidence type="ECO:0000256" key="11">
    <source>
        <dbReference type="ARBA" id="ARBA00038905"/>
    </source>
</evidence>
<dbReference type="GO" id="GO:0008413">
    <property type="term" value="F:8-oxo-7,8-dihydroguanosine triphosphate pyrophosphatase activity"/>
    <property type="evidence" value="ECO:0007669"/>
    <property type="project" value="TreeGrafter"/>
</dbReference>
<name>A0A212JTU7_9DELT</name>
<keyword evidence="7" id="KW-0378">Hydrolase</keyword>
<organism evidence="13">
    <name type="scientific">uncultured delta proteobacterium</name>
    <dbReference type="NCBI Taxonomy" id="34034"/>
    <lineage>
        <taxon>Bacteria</taxon>
        <taxon>Deltaproteobacteria</taxon>
        <taxon>environmental samples</taxon>
    </lineage>
</organism>
<keyword evidence="8" id="KW-0460">Magnesium</keyword>
<proteinExistence type="inferred from homology"/>
<evidence type="ECO:0000259" key="12">
    <source>
        <dbReference type="PROSITE" id="PS51462"/>
    </source>
</evidence>
<dbReference type="GO" id="GO:0046872">
    <property type="term" value="F:metal ion binding"/>
    <property type="evidence" value="ECO:0007669"/>
    <property type="project" value="UniProtKB-KW"/>
</dbReference>
<dbReference type="InterPro" id="IPR000086">
    <property type="entry name" value="NUDIX_hydrolase_dom"/>
</dbReference>
<evidence type="ECO:0000313" key="13">
    <source>
        <dbReference type="EMBL" id="SBW02807.1"/>
    </source>
</evidence>
<gene>
    <name evidence="13" type="ORF">KL86DPRO_20036</name>
</gene>
<accession>A0A212JTU7</accession>
<keyword evidence="9" id="KW-0234">DNA repair</keyword>
<dbReference type="AlphaFoldDB" id="A0A212JTU7"/>
<dbReference type="InterPro" id="IPR029119">
    <property type="entry name" value="MutY_C"/>
</dbReference>
<dbReference type="GO" id="GO:0044716">
    <property type="term" value="F:8-oxo-GDP phosphatase activity"/>
    <property type="evidence" value="ECO:0007669"/>
    <property type="project" value="TreeGrafter"/>
</dbReference>
<sequence length="128" mass="14251">MKEITAVAGVLRREGTFLAVRRPEGKVMAGYWEFPGGKIEAGETPLEALRRELEEELGITDVAAGFWQTMTHTYDHGTVTLHVFLVDGFRGEPASLENQELAWTTPTDAARLNFLPADLPLVRQLAER</sequence>
<dbReference type="PANTHER" id="PTHR47707:SF1">
    <property type="entry name" value="NUDIX HYDROLASE FAMILY PROTEIN"/>
    <property type="match status" value="1"/>
</dbReference>
<evidence type="ECO:0000256" key="1">
    <source>
        <dbReference type="ARBA" id="ARBA00001946"/>
    </source>
</evidence>
<dbReference type="SUPFAM" id="SSF55811">
    <property type="entry name" value="Nudix"/>
    <property type="match status" value="1"/>
</dbReference>
<reference evidence="13" key="1">
    <citation type="submission" date="2016-04" db="EMBL/GenBank/DDBJ databases">
        <authorList>
            <person name="Evans L.H."/>
            <person name="Alamgir A."/>
            <person name="Owens N."/>
            <person name="Weber N.D."/>
            <person name="Virtaneva K."/>
            <person name="Barbian K."/>
            <person name="Babar A."/>
            <person name="Rosenke K."/>
        </authorList>
    </citation>
    <scope>NUCLEOTIDE SEQUENCE</scope>
    <source>
        <strain evidence="13">86</strain>
    </source>
</reference>
<evidence type="ECO:0000256" key="4">
    <source>
        <dbReference type="ARBA" id="ARBA00022705"/>
    </source>
</evidence>
<dbReference type="CDD" id="cd03425">
    <property type="entry name" value="NUDIX_MutT_NudA_like"/>
    <property type="match status" value="1"/>
</dbReference>
<evidence type="ECO:0000256" key="10">
    <source>
        <dbReference type="ARBA" id="ARBA00035861"/>
    </source>
</evidence>
<protein>
    <recommendedName>
        <fullName evidence="11">8-oxo-dGTP diphosphatase</fullName>
        <ecNumber evidence="11">3.6.1.55</ecNumber>
    </recommendedName>
</protein>
<dbReference type="InterPro" id="IPR020084">
    <property type="entry name" value="NUDIX_hydrolase_CS"/>
</dbReference>
<keyword evidence="4" id="KW-0235">DNA replication</keyword>
<dbReference type="GO" id="GO:0006260">
    <property type="term" value="P:DNA replication"/>
    <property type="evidence" value="ECO:0007669"/>
    <property type="project" value="UniProtKB-KW"/>
</dbReference>
<dbReference type="Gene3D" id="3.90.79.10">
    <property type="entry name" value="Nucleoside Triphosphate Pyrophosphohydrolase"/>
    <property type="match status" value="1"/>
</dbReference>
<keyword evidence="5" id="KW-0479">Metal-binding</keyword>
<dbReference type="PRINTS" id="PR00502">
    <property type="entry name" value="NUDIXFAMILY"/>
</dbReference>
<dbReference type="PROSITE" id="PS51462">
    <property type="entry name" value="NUDIX"/>
    <property type="match status" value="1"/>
</dbReference>
<evidence type="ECO:0000256" key="7">
    <source>
        <dbReference type="ARBA" id="ARBA00022801"/>
    </source>
</evidence>
<keyword evidence="6" id="KW-0227">DNA damage</keyword>
<evidence type="ECO:0000256" key="2">
    <source>
        <dbReference type="ARBA" id="ARBA00005582"/>
    </source>
</evidence>
<comment type="cofactor">
    <cofactor evidence="1">
        <name>Mg(2+)</name>
        <dbReference type="ChEBI" id="CHEBI:18420"/>
    </cofactor>
</comment>